<dbReference type="InterPro" id="IPR010095">
    <property type="entry name" value="Cas12f1-like_TNB"/>
</dbReference>
<reference evidence="3 4" key="1">
    <citation type="submission" date="2017-04" db="EMBL/GenBank/DDBJ databases">
        <authorList>
            <person name="Afonso C.L."/>
            <person name="Miller P.J."/>
            <person name="Scott M.A."/>
            <person name="Spackman E."/>
            <person name="Goraichik I."/>
            <person name="Dimitrov K.M."/>
            <person name="Suarez D.L."/>
            <person name="Swayne D.E."/>
        </authorList>
    </citation>
    <scope>NUCLEOTIDE SEQUENCE [LARGE SCALE GENOMIC DNA]</scope>
    <source>
        <strain evidence="3 4">DSM 43828</strain>
    </source>
</reference>
<dbReference type="AlphaFoldDB" id="A0A1W2FFQ4"/>
<evidence type="ECO:0000259" key="2">
    <source>
        <dbReference type="Pfam" id="PF07282"/>
    </source>
</evidence>
<organism evidence="3 4">
    <name type="scientific">Kibdelosporangium aridum</name>
    <dbReference type="NCBI Taxonomy" id="2030"/>
    <lineage>
        <taxon>Bacteria</taxon>
        <taxon>Bacillati</taxon>
        <taxon>Actinomycetota</taxon>
        <taxon>Actinomycetes</taxon>
        <taxon>Pseudonocardiales</taxon>
        <taxon>Pseudonocardiaceae</taxon>
        <taxon>Kibdelosporangium</taxon>
    </lineage>
</organism>
<protein>
    <submittedName>
        <fullName evidence="3">Putative transposase DNA-binding domain-containing protein</fullName>
    </submittedName>
</protein>
<dbReference type="RefSeq" id="WP_200825784.1">
    <property type="nucleotide sequence ID" value="NZ_FWXV01000006.1"/>
</dbReference>
<dbReference type="Proteomes" id="UP000192674">
    <property type="component" value="Unassembled WGS sequence"/>
</dbReference>
<dbReference type="Pfam" id="PF07282">
    <property type="entry name" value="Cas12f1-like_TNB"/>
    <property type="match status" value="1"/>
</dbReference>
<sequence length="76" mass="8090">MFLGILAHKAESAGRLLIPVDPRDTSRTCPECGYVDGGNRDGEKFQCLGCGHTDHADRVGAWNVALRAGLVLPNVA</sequence>
<name>A0A1W2FFQ4_KIBAR</name>
<proteinExistence type="predicted"/>
<dbReference type="EMBL" id="FWXV01000006">
    <property type="protein sequence ID" value="SMD20624.1"/>
    <property type="molecule type" value="Genomic_DNA"/>
</dbReference>
<evidence type="ECO:0000256" key="1">
    <source>
        <dbReference type="ARBA" id="ARBA00023125"/>
    </source>
</evidence>
<feature type="domain" description="Cas12f1-like TNB" evidence="2">
    <location>
        <begin position="1"/>
        <end position="64"/>
    </location>
</feature>
<evidence type="ECO:0000313" key="3">
    <source>
        <dbReference type="EMBL" id="SMD20624.1"/>
    </source>
</evidence>
<gene>
    <name evidence="3" type="ORF">SAMN05661093_06511</name>
</gene>
<keyword evidence="4" id="KW-1185">Reference proteome</keyword>
<evidence type="ECO:0000313" key="4">
    <source>
        <dbReference type="Proteomes" id="UP000192674"/>
    </source>
</evidence>
<keyword evidence="1 3" id="KW-0238">DNA-binding</keyword>
<accession>A0A1W2FFQ4</accession>
<dbReference type="GO" id="GO:0003677">
    <property type="term" value="F:DNA binding"/>
    <property type="evidence" value="ECO:0007669"/>
    <property type="project" value="UniProtKB-KW"/>
</dbReference>